<evidence type="ECO:0000256" key="1">
    <source>
        <dbReference type="ARBA" id="ARBA00001964"/>
    </source>
</evidence>
<organism evidence="5 6">
    <name type="scientific">Caldanaerovirga acetigignens</name>
    <dbReference type="NCBI Taxonomy" id="447595"/>
    <lineage>
        <taxon>Bacteria</taxon>
        <taxon>Bacillati</taxon>
        <taxon>Bacillota</taxon>
        <taxon>Clostridia</taxon>
        <taxon>Thermosediminibacterales</taxon>
        <taxon>Thermosediminibacteraceae</taxon>
        <taxon>Caldanaerovirga</taxon>
    </lineage>
</organism>
<feature type="domain" description="Transketolase-like pyrimidine-binding" evidence="4">
    <location>
        <begin position="6"/>
        <end position="170"/>
    </location>
</feature>
<dbReference type="InterPro" id="IPR005475">
    <property type="entry name" value="Transketolase-like_Pyr-bd"/>
</dbReference>
<dbReference type="RefSeq" id="WP_073254345.1">
    <property type="nucleotide sequence ID" value="NZ_FRCR01000003.1"/>
</dbReference>
<comment type="cofactor">
    <cofactor evidence="1">
        <name>thiamine diphosphate</name>
        <dbReference type="ChEBI" id="CHEBI:58937"/>
    </cofactor>
</comment>
<dbReference type="OrthoDB" id="9803371at2"/>
<dbReference type="SUPFAM" id="SSF52518">
    <property type="entry name" value="Thiamin diphosphate-binding fold (THDP-binding)"/>
    <property type="match status" value="1"/>
</dbReference>
<evidence type="ECO:0000259" key="4">
    <source>
        <dbReference type="SMART" id="SM00861"/>
    </source>
</evidence>
<dbReference type="SUPFAM" id="SSF52922">
    <property type="entry name" value="TK C-terminal domain-like"/>
    <property type="match status" value="1"/>
</dbReference>
<evidence type="ECO:0000313" key="5">
    <source>
        <dbReference type="EMBL" id="SHM25544.1"/>
    </source>
</evidence>
<reference evidence="6" key="1">
    <citation type="submission" date="2016-11" db="EMBL/GenBank/DDBJ databases">
        <authorList>
            <person name="Varghese N."/>
            <person name="Submissions S."/>
        </authorList>
    </citation>
    <scope>NUCLEOTIDE SEQUENCE [LARGE SCALE GENOMIC DNA]</scope>
    <source>
        <strain evidence="6">DSM 18802</strain>
    </source>
</reference>
<gene>
    <name evidence="5" type="ORF">SAMN05660826_00557</name>
</gene>
<comment type="similarity">
    <text evidence="2">Belongs to the transketolase family.</text>
</comment>
<dbReference type="Pfam" id="PF02780">
    <property type="entry name" value="Transketolase_C"/>
    <property type="match status" value="1"/>
</dbReference>
<protein>
    <submittedName>
        <fullName evidence="5">Transketolase</fullName>
    </submittedName>
</protein>
<dbReference type="Gene3D" id="3.40.50.970">
    <property type="match status" value="1"/>
</dbReference>
<dbReference type="InterPro" id="IPR051157">
    <property type="entry name" value="PDH/Transketolase"/>
</dbReference>
<dbReference type="FunFam" id="3.40.50.970:FF:000129">
    <property type="entry name" value="Transketolase"/>
    <property type="match status" value="1"/>
</dbReference>
<dbReference type="PANTHER" id="PTHR43825:SF1">
    <property type="entry name" value="TRANSKETOLASE-LIKE PYRIMIDINE-BINDING DOMAIN-CONTAINING PROTEIN"/>
    <property type="match status" value="1"/>
</dbReference>
<keyword evidence="3" id="KW-0786">Thiamine pyrophosphate</keyword>
<evidence type="ECO:0000313" key="6">
    <source>
        <dbReference type="Proteomes" id="UP000184375"/>
    </source>
</evidence>
<dbReference type="InterPro" id="IPR033248">
    <property type="entry name" value="Transketolase_C"/>
</dbReference>
<dbReference type="InterPro" id="IPR009014">
    <property type="entry name" value="Transketo_C/PFOR_II"/>
</dbReference>
<dbReference type="EMBL" id="FRCR01000003">
    <property type="protein sequence ID" value="SHM25544.1"/>
    <property type="molecule type" value="Genomic_DNA"/>
</dbReference>
<dbReference type="AlphaFoldDB" id="A0A1M7HAM7"/>
<evidence type="ECO:0000256" key="2">
    <source>
        <dbReference type="ARBA" id="ARBA00007131"/>
    </source>
</evidence>
<keyword evidence="6" id="KW-1185">Reference proteome</keyword>
<sequence length="319" mass="34665">MSEFKKSTRTSFAKAIVEVGNEYKDVVAVAADSASRYGDFVKKFPERCFNVGIAEQTMIGVAAGLALCGKIPVVTSYANFLAFRAIEQVRVDIATAGLNVKMVGTDTSFSSAWLGFTHLALEDIAAIRSIPNIVIIDPADATEAYLATKAMFEYNGPVYMRLRGRKDEPVLFGKDYVFKIGKGNVLREGKDVLIVSSGSAVYESLIAWEILRQKGIAAAVVNMATIRPLDEALLLEMTSLTKKVVTVEHHNITGGLGSAVAELLAEKRPNVKLLRMGVKDTFGTAGSEEMLKGYFGLDAKAIAERVESFLKNDYKSEVN</sequence>
<proteinExistence type="inferred from homology"/>
<dbReference type="CDD" id="cd07033">
    <property type="entry name" value="TPP_PYR_DXS_TK_like"/>
    <property type="match status" value="1"/>
</dbReference>
<dbReference type="InterPro" id="IPR029061">
    <property type="entry name" value="THDP-binding"/>
</dbReference>
<dbReference type="Proteomes" id="UP000184375">
    <property type="component" value="Unassembled WGS sequence"/>
</dbReference>
<dbReference type="PANTHER" id="PTHR43825">
    <property type="entry name" value="PYRUVATE DEHYDROGENASE E1 COMPONENT"/>
    <property type="match status" value="1"/>
</dbReference>
<dbReference type="Gene3D" id="3.40.50.920">
    <property type="match status" value="1"/>
</dbReference>
<accession>A0A1M7HAM7</accession>
<dbReference type="Pfam" id="PF02779">
    <property type="entry name" value="Transket_pyr"/>
    <property type="match status" value="1"/>
</dbReference>
<evidence type="ECO:0000256" key="3">
    <source>
        <dbReference type="ARBA" id="ARBA00023052"/>
    </source>
</evidence>
<dbReference type="STRING" id="447595.SAMN05660826_00557"/>
<name>A0A1M7HAM7_9FIRM</name>
<dbReference type="SMART" id="SM00861">
    <property type="entry name" value="Transket_pyr"/>
    <property type="match status" value="1"/>
</dbReference>